<evidence type="ECO:0000313" key="2">
    <source>
        <dbReference type="Proteomes" id="UP000823388"/>
    </source>
</evidence>
<evidence type="ECO:0000313" key="1">
    <source>
        <dbReference type="EMBL" id="KAG2654188.1"/>
    </source>
</evidence>
<sequence>MIEVTVAARSEGVDQIRSIRCCCCMRPLLRMPAITKQKARMCARRGQGGGGGRSVGQGGTRRAACSRPCQLQICAQGLLPYCQEIPSFYFCSGKKKKIDTDAPQLIVLGCRIDRSAL</sequence>
<reference evidence="1" key="1">
    <citation type="submission" date="2020-05" db="EMBL/GenBank/DDBJ databases">
        <title>WGS assembly of Panicum virgatum.</title>
        <authorList>
            <person name="Lovell J.T."/>
            <person name="Jenkins J."/>
            <person name="Shu S."/>
            <person name="Juenger T.E."/>
            <person name="Schmutz J."/>
        </authorList>
    </citation>
    <scope>NUCLEOTIDE SEQUENCE</scope>
    <source>
        <strain evidence="1">AP13</strain>
    </source>
</reference>
<dbReference type="AlphaFoldDB" id="A0A8T0X6I1"/>
<accession>A0A8T0X6I1</accession>
<organism evidence="1 2">
    <name type="scientific">Panicum virgatum</name>
    <name type="common">Blackwell switchgrass</name>
    <dbReference type="NCBI Taxonomy" id="38727"/>
    <lineage>
        <taxon>Eukaryota</taxon>
        <taxon>Viridiplantae</taxon>
        <taxon>Streptophyta</taxon>
        <taxon>Embryophyta</taxon>
        <taxon>Tracheophyta</taxon>
        <taxon>Spermatophyta</taxon>
        <taxon>Magnoliopsida</taxon>
        <taxon>Liliopsida</taxon>
        <taxon>Poales</taxon>
        <taxon>Poaceae</taxon>
        <taxon>PACMAD clade</taxon>
        <taxon>Panicoideae</taxon>
        <taxon>Panicodae</taxon>
        <taxon>Paniceae</taxon>
        <taxon>Panicinae</taxon>
        <taxon>Panicum</taxon>
        <taxon>Panicum sect. Hiantes</taxon>
    </lineage>
</organism>
<proteinExistence type="predicted"/>
<name>A0A8T0X6I1_PANVG</name>
<comment type="caution">
    <text evidence="1">The sequence shown here is derived from an EMBL/GenBank/DDBJ whole genome shotgun (WGS) entry which is preliminary data.</text>
</comment>
<keyword evidence="2" id="KW-1185">Reference proteome</keyword>
<protein>
    <submittedName>
        <fullName evidence="1">Uncharacterized protein</fullName>
    </submittedName>
</protein>
<gene>
    <name evidence="1" type="ORF">PVAP13_1NG491719</name>
</gene>
<dbReference type="Proteomes" id="UP000823388">
    <property type="component" value="Chromosome 1N"/>
</dbReference>
<dbReference type="EMBL" id="CM029038">
    <property type="protein sequence ID" value="KAG2654188.1"/>
    <property type="molecule type" value="Genomic_DNA"/>
</dbReference>